<gene>
    <name evidence="2" type="ORF">AWC08_17835</name>
</gene>
<evidence type="ECO:0000259" key="1">
    <source>
        <dbReference type="PROSITE" id="PS51674"/>
    </source>
</evidence>
<protein>
    <recommendedName>
        <fullName evidence="1">4Fe-4S Wbl-type domain-containing protein</fullName>
    </recommendedName>
</protein>
<reference evidence="2 3" key="1">
    <citation type="submission" date="2016-01" db="EMBL/GenBank/DDBJ databases">
        <title>The new phylogeny of the genus Mycobacterium.</title>
        <authorList>
            <person name="Tarcisio F."/>
            <person name="Conor M."/>
            <person name="Antonella G."/>
            <person name="Elisabetta G."/>
            <person name="Giulia F.S."/>
            <person name="Sara T."/>
            <person name="Anna F."/>
            <person name="Clotilde B."/>
            <person name="Roberto B."/>
            <person name="Veronica D.S."/>
            <person name="Fabio R."/>
            <person name="Monica P."/>
            <person name="Olivier J."/>
            <person name="Enrico T."/>
            <person name="Nicola S."/>
        </authorList>
    </citation>
    <scope>NUCLEOTIDE SEQUENCE [LARGE SCALE GENOMIC DNA]</scope>
    <source>
        <strain evidence="2 3">DSM 44160</strain>
    </source>
</reference>
<feature type="domain" description="4Fe-4S Wbl-type" evidence="1">
    <location>
        <begin position="26"/>
        <end position="80"/>
    </location>
</feature>
<organism evidence="2 3">
    <name type="scientific">Mycobacterium gordonae</name>
    <dbReference type="NCBI Taxonomy" id="1778"/>
    <lineage>
        <taxon>Bacteria</taxon>
        <taxon>Bacillati</taxon>
        <taxon>Actinomycetota</taxon>
        <taxon>Actinomycetes</taxon>
        <taxon>Mycobacteriales</taxon>
        <taxon>Mycobacteriaceae</taxon>
        <taxon>Mycobacterium</taxon>
    </lineage>
</organism>
<comment type="caution">
    <text evidence="2">The sequence shown here is derived from an EMBL/GenBank/DDBJ whole genome shotgun (WGS) entry which is preliminary data.</text>
</comment>
<name>A0A1X1X4Q9_MYCGO</name>
<dbReference type="InterPro" id="IPR034768">
    <property type="entry name" value="4FE4S_WBL"/>
</dbReference>
<keyword evidence="3" id="KW-1185">Reference proteome</keyword>
<dbReference type="PROSITE" id="PS51674">
    <property type="entry name" value="4FE4S_WBL"/>
    <property type="match status" value="1"/>
</dbReference>
<evidence type="ECO:0000313" key="2">
    <source>
        <dbReference type="EMBL" id="ORV93799.1"/>
    </source>
</evidence>
<dbReference type="Proteomes" id="UP000193928">
    <property type="component" value="Unassembled WGS sequence"/>
</dbReference>
<dbReference type="Pfam" id="PF02467">
    <property type="entry name" value="Whib"/>
    <property type="match status" value="1"/>
</dbReference>
<accession>A0A1X1X4Q9</accession>
<dbReference type="AlphaFoldDB" id="A0A1X1X4Q9"/>
<evidence type="ECO:0000313" key="3">
    <source>
        <dbReference type="Proteomes" id="UP000193928"/>
    </source>
</evidence>
<dbReference type="EMBL" id="LQOY01000037">
    <property type="protein sequence ID" value="ORV93799.1"/>
    <property type="molecule type" value="Genomic_DNA"/>
</dbReference>
<proteinExistence type="predicted"/>
<sequence length="249" mass="27222">MPSQAGFTIEDAFVNLKTDTPSLSPPCAKRPSDWFDPHQQIRTRRQCLRCPQLSDCAATALRNRPNYGMWAGVWIEGDLETKQHLLGRASPALSCATTAAHPAPEAHCSAASPMAPPSTRPRSRRQLVGRLHTQLPDPQITAVITARASGHCEIFAAGCTYQQSAIVLRRRRPATTTLGSPAEAIAACRNCIEQIEHTEVPTALDLGYLVDPRSPASGAPMLWRQHHWVYLDTRGHLYPCPNPHSSGIA</sequence>